<evidence type="ECO:0000259" key="15">
    <source>
        <dbReference type="PROSITE" id="PS50109"/>
    </source>
</evidence>
<dbReference type="GO" id="GO:0005886">
    <property type="term" value="C:plasma membrane"/>
    <property type="evidence" value="ECO:0007669"/>
    <property type="project" value="UniProtKB-SubCell"/>
</dbReference>
<feature type="domain" description="Histidine kinase" evidence="15">
    <location>
        <begin position="250"/>
        <end position="462"/>
    </location>
</feature>
<dbReference type="GO" id="GO:0005524">
    <property type="term" value="F:ATP binding"/>
    <property type="evidence" value="ECO:0007669"/>
    <property type="project" value="UniProtKB-KW"/>
</dbReference>
<keyword evidence="10" id="KW-0067">ATP-binding</keyword>
<dbReference type="InterPro" id="IPR050398">
    <property type="entry name" value="HssS/ArlS-like"/>
</dbReference>
<evidence type="ECO:0000313" key="18">
    <source>
        <dbReference type="Proteomes" id="UP000515703"/>
    </source>
</evidence>
<proteinExistence type="predicted"/>
<sequence>MKYSLKQKLTFSYVVIVIASIGFAVLFANVGIKNQFKHYAIQKQEKETEETINLIKMKYDEEGGFRSSYLDIIGMNSLQNGMILVIKDTKGGTIWSAYEHNNGLCQAMIKNMAINMSSYSNKWDGRYEEKTYPIMDHNAVVAELTTGFMGPYYFNDEELIFIKALNSILLFTGAASILLAFFLGIFMSARLSSPLKKISDKALFLARGEYKERIASDYNTREIKILADTINQLSDALMEKDRLRKQLTQDVAHELRTPLTSVQGHMEAMLDGVWELSNERLSSCYEEIMRLKKLVGSIEDLSALEDRNILLHKEEFEFSLLLERLLNNYEKELRDNRIQVGVEGDGIIYADKDKMSQVFNNLLSNAVKYSGEGAEVIITFKQAADSVEIQVSDNGSGIPKEDIPHIFERFYRADKSRNRNTGGAGIGLSITKSIVEAHGGSITVNSETDKGTVFTIILPGKAEG</sequence>
<keyword evidence="8" id="KW-0547">Nucleotide-binding</keyword>
<keyword evidence="9 17" id="KW-0418">Kinase</keyword>
<dbReference type="InterPro" id="IPR003594">
    <property type="entry name" value="HATPase_dom"/>
</dbReference>
<keyword evidence="11 14" id="KW-1133">Transmembrane helix</keyword>
<keyword evidence="13 14" id="KW-0472">Membrane</keyword>
<dbReference type="Pfam" id="PF00512">
    <property type="entry name" value="HisKA"/>
    <property type="match status" value="1"/>
</dbReference>
<comment type="catalytic activity">
    <reaction evidence="1">
        <text>ATP + protein L-histidine = ADP + protein N-phospho-L-histidine.</text>
        <dbReference type="EC" id="2.7.13.3"/>
    </reaction>
</comment>
<keyword evidence="6" id="KW-0808">Transferase</keyword>
<feature type="transmembrane region" description="Helical" evidence="14">
    <location>
        <begin position="12"/>
        <end position="32"/>
    </location>
</feature>
<evidence type="ECO:0000256" key="14">
    <source>
        <dbReference type="SAM" id="Phobius"/>
    </source>
</evidence>
<feature type="domain" description="HAMP" evidence="16">
    <location>
        <begin position="189"/>
        <end position="242"/>
    </location>
</feature>
<evidence type="ECO:0000256" key="7">
    <source>
        <dbReference type="ARBA" id="ARBA00022692"/>
    </source>
</evidence>
<evidence type="ECO:0000256" key="8">
    <source>
        <dbReference type="ARBA" id="ARBA00022741"/>
    </source>
</evidence>
<keyword evidence="5" id="KW-0597">Phosphoprotein</keyword>
<dbReference type="KEGG" id="acht:bsdcttw_44890"/>
<dbReference type="SUPFAM" id="SSF55874">
    <property type="entry name" value="ATPase domain of HSP90 chaperone/DNA topoisomerase II/histidine kinase"/>
    <property type="match status" value="1"/>
</dbReference>
<dbReference type="RefSeq" id="WP_185257014.1">
    <property type="nucleotide sequence ID" value="NZ_AP023368.1"/>
</dbReference>
<dbReference type="Proteomes" id="UP000515703">
    <property type="component" value="Chromosome"/>
</dbReference>
<evidence type="ECO:0000256" key="1">
    <source>
        <dbReference type="ARBA" id="ARBA00000085"/>
    </source>
</evidence>
<dbReference type="GO" id="GO:0000155">
    <property type="term" value="F:phosphorelay sensor kinase activity"/>
    <property type="evidence" value="ECO:0007669"/>
    <property type="project" value="InterPro"/>
</dbReference>
<dbReference type="InterPro" id="IPR005467">
    <property type="entry name" value="His_kinase_dom"/>
</dbReference>
<evidence type="ECO:0000256" key="6">
    <source>
        <dbReference type="ARBA" id="ARBA00022679"/>
    </source>
</evidence>
<dbReference type="SMART" id="SM00387">
    <property type="entry name" value="HATPase_c"/>
    <property type="match status" value="1"/>
</dbReference>
<dbReference type="Gene3D" id="6.10.340.10">
    <property type="match status" value="1"/>
</dbReference>
<organism evidence="17 18">
    <name type="scientific">Anaerocolumna chitinilytica</name>
    <dbReference type="NCBI Taxonomy" id="1727145"/>
    <lineage>
        <taxon>Bacteria</taxon>
        <taxon>Bacillati</taxon>
        <taxon>Bacillota</taxon>
        <taxon>Clostridia</taxon>
        <taxon>Lachnospirales</taxon>
        <taxon>Lachnospiraceae</taxon>
        <taxon>Anaerocolumna</taxon>
    </lineage>
</organism>
<keyword evidence="18" id="KW-1185">Reference proteome</keyword>
<dbReference type="EC" id="2.7.13.3" evidence="3"/>
<dbReference type="InterPro" id="IPR036097">
    <property type="entry name" value="HisK_dim/P_sf"/>
</dbReference>
<feature type="transmembrane region" description="Helical" evidence="14">
    <location>
        <begin position="168"/>
        <end position="189"/>
    </location>
</feature>
<accession>A0A7M3SA31</accession>
<dbReference type="InterPro" id="IPR004358">
    <property type="entry name" value="Sig_transdc_His_kin-like_C"/>
</dbReference>
<protein>
    <recommendedName>
        <fullName evidence="3">histidine kinase</fullName>
        <ecNumber evidence="3">2.7.13.3</ecNumber>
    </recommendedName>
</protein>
<evidence type="ECO:0000256" key="10">
    <source>
        <dbReference type="ARBA" id="ARBA00022840"/>
    </source>
</evidence>
<dbReference type="CDD" id="cd00075">
    <property type="entry name" value="HATPase"/>
    <property type="match status" value="1"/>
</dbReference>
<keyword evidence="4" id="KW-1003">Cell membrane</keyword>
<gene>
    <name evidence="17" type="ORF">bsdcttw_44890</name>
</gene>
<dbReference type="AlphaFoldDB" id="A0A7M3SA31"/>
<dbReference type="PANTHER" id="PTHR45528:SF1">
    <property type="entry name" value="SENSOR HISTIDINE KINASE CPXA"/>
    <property type="match status" value="1"/>
</dbReference>
<comment type="subcellular location">
    <subcellularLocation>
        <location evidence="2">Cell membrane</location>
        <topology evidence="2">Multi-pass membrane protein</topology>
    </subcellularLocation>
</comment>
<dbReference type="Pfam" id="PF02518">
    <property type="entry name" value="HATPase_c"/>
    <property type="match status" value="1"/>
</dbReference>
<dbReference type="PROSITE" id="PS50885">
    <property type="entry name" value="HAMP"/>
    <property type="match status" value="1"/>
</dbReference>
<dbReference type="FunFam" id="3.30.565.10:FF:000006">
    <property type="entry name" value="Sensor histidine kinase WalK"/>
    <property type="match status" value="1"/>
</dbReference>
<name>A0A7M3SA31_9FIRM</name>
<evidence type="ECO:0000256" key="2">
    <source>
        <dbReference type="ARBA" id="ARBA00004651"/>
    </source>
</evidence>
<dbReference type="InterPro" id="IPR003661">
    <property type="entry name" value="HisK_dim/P_dom"/>
</dbReference>
<dbReference type="InterPro" id="IPR036890">
    <property type="entry name" value="HATPase_C_sf"/>
</dbReference>
<dbReference type="Pfam" id="PF00672">
    <property type="entry name" value="HAMP"/>
    <property type="match status" value="1"/>
</dbReference>
<evidence type="ECO:0000313" key="17">
    <source>
        <dbReference type="EMBL" id="BCK01449.1"/>
    </source>
</evidence>
<dbReference type="SUPFAM" id="SSF47384">
    <property type="entry name" value="Homodimeric domain of signal transducing histidine kinase"/>
    <property type="match status" value="1"/>
</dbReference>
<evidence type="ECO:0000256" key="11">
    <source>
        <dbReference type="ARBA" id="ARBA00022989"/>
    </source>
</evidence>
<evidence type="ECO:0000256" key="9">
    <source>
        <dbReference type="ARBA" id="ARBA00022777"/>
    </source>
</evidence>
<dbReference type="PROSITE" id="PS50109">
    <property type="entry name" value="HIS_KIN"/>
    <property type="match status" value="1"/>
</dbReference>
<dbReference type="PRINTS" id="PR00344">
    <property type="entry name" value="BCTRLSENSOR"/>
</dbReference>
<evidence type="ECO:0000256" key="4">
    <source>
        <dbReference type="ARBA" id="ARBA00022475"/>
    </source>
</evidence>
<keyword evidence="7 14" id="KW-0812">Transmembrane</keyword>
<evidence type="ECO:0000256" key="5">
    <source>
        <dbReference type="ARBA" id="ARBA00022553"/>
    </source>
</evidence>
<dbReference type="CDD" id="cd00082">
    <property type="entry name" value="HisKA"/>
    <property type="match status" value="1"/>
</dbReference>
<reference evidence="17 18" key="2">
    <citation type="submission" date="2020-08" db="EMBL/GenBank/DDBJ databases">
        <authorList>
            <person name="Ueki A."/>
            <person name="Tonouchi A."/>
        </authorList>
    </citation>
    <scope>NUCLEOTIDE SEQUENCE [LARGE SCALE GENOMIC DNA]</scope>
    <source>
        <strain evidence="17 18">CTTW</strain>
    </source>
</reference>
<evidence type="ECO:0000256" key="13">
    <source>
        <dbReference type="ARBA" id="ARBA00023136"/>
    </source>
</evidence>
<keyword evidence="12" id="KW-0902">Two-component regulatory system</keyword>
<evidence type="ECO:0000259" key="16">
    <source>
        <dbReference type="PROSITE" id="PS50885"/>
    </source>
</evidence>
<dbReference type="InterPro" id="IPR003660">
    <property type="entry name" value="HAMP_dom"/>
</dbReference>
<dbReference type="PANTHER" id="PTHR45528">
    <property type="entry name" value="SENSOR HISTIDINE KINASE CPXA"/>
    <property type="match status" value="1"/>
</dbReference>
<evidence type="ECO:0000256" key="12">
    <source>
        <dbReference type="ARBA" id="ARBA00023012"/>
    </source>
</evidence>
<dbReference type="EMBL" id="AP023368">
    <property type="protein sequence ID" value="BCK01449.1"/>
    <property type="molecule type" value="Genomic_DNA"/>
</dbReference>
<dbReference type="Gene3D" id="3.30.565.10">
    <property type="entry name" value="Histidine kinase-like ATPase, C-terminal domain"/>
    <property type="match status" value="1"/>
</dbReference>
<dbReference type="Gene3D" id="1.10.287.130">
    <property type="match status" value="1"/>
</dbReference>
<evidence type="ECO:0000256" key="3">
    <source>
        <dbReference type="ARBA" id="ARBA00012438"/>
    </source>
</evidence>
<reference evidence="17 18" key="1">
    <citation type="submission" date="2020-08" db="EMBL/GenBank/DDBJ databases">
        <title>Draft genome sequencing of an Anaerocolumna strain isolated from anoxic soil subjected to BSD treatment.</title>
        <authorList>
            <person name="Uek A."/>
            <person name="Tonouchi A."/>
        </authorList>
    </citation>
    <scope>NUCLEOTIDE SEQUENCE [LARGE SCALE GENOMIC DNA]</scope>
    <source>
        <strain evidence="17 18">CTTW</strain>
    </source>
</reference>
<dbReference type="SMART" id="SM00388">
    <property type="entry name" value="HisKA"/>
    <property type="match status" value="1"/>
</dbReference>